<sequence length="294" mass="31166">MRLALREALARATRRLGEAGIVSASAEARSLLGAAADCTGPLVLLDALPADFAERLEELVARREAHEPLQLILGSAPFRRLELETAPGVFIPRPETEVAIDVLLEHAREERVTTVVDLCTGSGAIAAAVLDEAPAARVIAVEIDAAARDLAARNLARIASGRAEVRAGDVTDPDLLGDLTEVDAVLANPPYIPSGAIPRDREVTDHDPARALYGGGEDGLDIPRAVVALAARLLRDGGLLVMEHADVQGAAAREVAAATGAFRAIRTVRDLTGRDRFLVAVREITGRPHHEMRD</sequence>
<dbReference type="NCBIfam" id="TIGR03534">
    <property type="entry name" value="RF_mod_PrmC"/>
    <property type="match status" value="1"/>
</dbReference>
<organism evidence="8 9">
    <name type="scientific">Brachybacterium endophyticum</name>
    <dbReference type="NCBI Taxonomy" id="2182385"/>
    <lineage>
        <taxon>Bacteria</taxon>
        <taxon>Bacillati</taxon>
        <taxon>Actinomycetota</taxon>
        <taxon>Actinomycetes</taxon>
        <taxon>Micrococcales</taxon>
        <taxon>Dermabacteraceae</taxon>
        <taxon>Brachybacterium</taxon>
    </lineage>
</organism>
<dbReference type="Gene3D" id="3.40.50.150">
    <property type="entry name" value="Vaccinia Virus protein VP39"/>
    <property type="match status" value="1"/>
</dbReference>
<reference evidence="8 9" key="1">
    <citation type="submission" date="2018-05" db="EMBL/GenBank/DDBJ databases">
        <title>Brachybacterium sp. M1HQ-2T, whole genome shotgun sequence.</title>
        <authorList>
            <person name="Tuo L."/>
        </authorList>
    </citation>
    <scope>NUCLEOTIDE SEQUENCE [LARGE SCALE GENOMIC DNA]</scope>
    <source>
        <strain evidence="8 9">M1HQ-2</strain>
    </source>
</reference>
<comment type="function">
    <text evidence="5">Methylates the class 1 translation termination release factors RF1/PrfA and RF2/PrfB on the glutamine residue of the universally conserved GGQ motif.</text>
</comment>
<evidence type="ECO:0000259" key="6">
    <source>
        <dbReference type="Pfam" id="PF05175"/>
    </source>
</evidence>
<proteinExistence type="inferred from homology"/>
<feature type="domain" description="Methyltransferase small" evidence="6">
    <location>
        <begin position="81"/>
        <end position="191"/>
    </location>
</feature>
<evidence type="ECO:0000313" key="9">
    <source>
        <dbReference type="Proteomes" id="UP000245590"/>
    </source>
</evidence>
<evidence type="ECO:0000259" key="7">
    <source>
        <dbReference type="Pfam" id="PF17827"/>
    </source>
</evidence>
<dbReference type="EC" id="2.1.1.297" evidence="5"/>
<dbReference type="InterPro" id="IPR040758">
    <property type="entry name" value="PrmC_N"/>
</dbReference>
<dbReference type="GO" id="GO:0102559">
    <property type="term" value="F:peptide chain release factor N(5)-glutamine methyltransferase activity"/>
    <property type="evidence" value="ECO:0007669"/>
    <property type="project" value="UniProtKB-EC"/>
</dbReference>
<name>A0A2U2RIJ7_9MICO</name>
<feature type="binding site" evidence="5">
    <location>
        <begin position="188"/>
        <end position="191"/>
    </location>
    <ligand>
        <name>substrate</name>
    </ligand>
</feature>
<feature type="binding site" evidence="5">
    <location>
        <position position="142"/>
    </location>
    <ligand>
        <name>S-adenosyl-L-methionine</name>
        <dbReference type="ChEBI" id="CHEBI:59789"/>
    </ligand>
</feature>
<feature type="domain" description="Release factor glutamine methyltransferase N-terminal" evidence="7">
    <location>
        <begin position="7"/>
        <end position="74"/>
    </location>
</feature>
<evidence type="ECO:0000256" key="3">
    <source>
        <dbReference type="ARBA" id="ARBA00022691"/>
    </source>
</evidence>
<dbReference type="CDD" id="cd02440">
    <property type="entry name" value="AdoMet_MTases"/>
    <property type="match status" value="1"/>
</dbReference>
<comment type="caution">
    <text evidence="5">Lacks conserved residue(s) required for the propagation of feature annotation.</text>
</comment>
<dbReference type="InterPro" id="IPR004556">
    <property type="entry name" value="HemK-like"/>
</dbReference>
<dbReference type="InterPro" id="IPR050320">
    <property type="entry name" value="N5-glutamine_MTase"/>
</dbReference>
<dbReference type="InterPro" id="IPR029063">
    <property type="entry name" value="SAM-dependent_MTases_sf"/>
</dbReference>
<dbReference type="EMBL" id="QFKX01000005">
    <property type="protein sequence ID" value="PWH05604.1"/>
    <property type="molecule type" value="Genomic_DNA"/>
</dbReference>
<dbReference type="Gene3D" id="1.10.8.10">
    <property type="entry name" value="DNA helicase RuvA subunit, C-terminal domain"/>
    <property type="match status" value="1"/>
</dbReference>
<evidence type="ECO:0000256" key="4">
    <source>
        <dbReference type="ARBA" id="ARBA00048391"/>
    </source>
</evidence>
<dbReference type="InterPro" id="IPR007848">
    <property type="entry name" value="Small_mtfrase_dom"/>
</dbReference>
<dbReference type="OrthoDB" id="9800643at2"/>
<dbReference type="HAMAP" id="MF_02126">
    <property type="entry name" value="RF_methyltr_PrmC"/>
    <property type="match status" value="1"/>
</dbReference>
<dbReference type="GO" id="GO:0032259">
    <property type="term" value="P:methylation"/>
    <property type="evidence" value="ECO:0007669"/>
    <property type="project" value="UniProtKB-KW"/>
</dbReference>
<protein>
    <recommendedName>
        <fullName evidence="5">Release factor glutamine methyltransferase</fullName>
        <shortName evidence="5">RF MTase</shortName>
        <ecNumber evidence="5">2.1.1.297</ecNumber>
    </recommendedName>
    <alternativeName>
        <fullName evidence="5">N5-glutamine methyltransferase PrmC</fullName>
    </alternativeName>
    <alternativeName>
        <fullName evidence="5">Protein-(glutamine-N5) MTase PrmC</fullName>
    </alternativeName>
    <alternativeName>
        <fullName evidence="5">Protein-glutamine N-methyltransferase PrmC</fullName>
    </alternativeName>
</protein>
<dbReference type="GO" id="GO:0003676">
    <property type="term" value="F:nucleic acid binding"/>
    <property type="evidence" value="ECO:0007669"/>
    <property type="project" value="InterPro"/>
</dbReference>
<dbReference type="PROSITE" id="PS00092">
    <property type="entry name" value="N6_MTASE"/>
    <property type="match status" value="1"/>
</dbReference>
<comment type="similarity">
    <text evidence="5">Belongs to the protein N5-glutamine methyltransferase family. PrmC subfamily.</text>
</comment>
<gene>
    <name evidence="5 8" type="primary">prmC</name>
    <name evidence="8" type="ORF">DEO23_12435</name>
</gene>
<evidence type="ECO:0000256" key="5">
    <source>
        <dbReference type="HAMAP-Rule" id="MF_02126"/>
    </source>
</evidence>
<keyword evidence="1 5" id="KW-0489">Methyltransferase</keyword>
<evidence type="ECO:0000256" key="1">
    <source>
        <dbReference type="ARBA" id="ARBA00022603"/>
    </source>
</evidence>
<keyword evidence="9" id="KW-1185">Reference proteome</keyword>
<dbReference type="InterPro" id="IPR002052">
    <property type="entry name" value="DNA_methylase_N6_adenine_CS"/>
</dbReference>
<dbReference type="AlphaFoldDB" id="A0A2U2RIJ7"/>
<dbReference type="PANTHER" id="PTHR18895:SF74">
    <property type="entry name" value="MTRF1L RELEASE FACTOR GLUTAMINE METHYLTRANSFERASE"/>
    <property type="match status" value="1"/>
</dbReference>
<evidence type="ECO:0000313" key="8">
    <source>
        <dbReference type="EMBL" id="PWH05604.1"/>
    </source>
</evidence>
<accession>A0A2U2RIJ7</accession>
<feature type="binding site" evidence="5">
    <location>
        <position position="188"/>
    </location>
    <ligand>
        <name>S-adenosyl-L-methionine</name>
        <dbReference type="ChEBI" id="CHEBI:59789"/>
    </ligand>
</feature>
<comment type="catalytic activity">
    <reaction evidence="4 5">
        <text>L-glutaminyl-[peptide chain release factor] + S-adenosyl-L-methionine = N(5)-methyl-L-glutaminyl-[peptide chain release factor] + S-adenosyl-L-homocysteine + H(+)</text>
        <dbReference type="Rhea" id="RHEA:42896"/>
        <dbReference type="Rhea" id="RHEA-COMP:10271"/>
        <dbReference type="Rhea" id="RHEA-COMP:10272"/>
        <dbReference type="ChEBI" id="CHEBI:15378"/>
        <dbReference type="ChEBI" id="CHEBI:30011"/>
        <dbReference type="ChEBI" id="CHEBI:57856"/>
        <dbReference type="ChEBI" id="CHEBI:59789"/>
        <dbReference type="ChEBI" id="CHEBI:61891"/>
        <dbReference type="EC" id="2.1.1.297"/>
    </reaction>
</comment>
<comment type="caution">
    <text evidence="8">The sequence shown here is derived from an EMBL/GenBank/DDBJ whole genome shotgun (WGS) entry which is preliminary data.</text>
</comment>
<dbReference type="SUPFAM" id="SSF53335">
    <property type="entry name" value="S-adenosyl-L-methionine-dependent methyltransferases"/>
    <property type="match status" value="1"/>
</dbReference>
<dbReference type="PANTHER" id="PTHR18895">
    <property type="entry name" value="HEMK METHYLTRANSFERASE"/>
    <property type="match status" value="1"/>
</dbReference>
<keyword evidence="2 5" id="KW-0808">Transferase</keyword>
<dbReference type="Proteomes" id="UP000245590">
    <property type="component" value="Unassembled WGS sequence"/>
</dbReference>
<dbReference type="Pfam" id="PF17827">
    <property type="entry name" value="PrmC_N"/>
    <property type="match status" value="1"/>
</dbReference>
<dbReference type="InterPro" id="IPR019874">
    <property type="entry name" value="RF_methyltr_PrmC"/>
</dbReference>
<dbReference type="NCBIfam" id="TIGR00536">
    <property type="entry name" value="hemK_fam"/>
    <property type="match status" value="1"/>
</dbReference>
<evidence type="ECO:0000256" key="2">
    <source>
        <dbReference type="ARBA" id="ARBA00022679"/>
    </source>
</evidence>
<keyword evidence="3 5" id="KW-0949">S-adenosyl-L-methionine</keyword>
<dbReference type="Pfam" id="PF05175">
    <property type="entry name" value="MTS"/>
    <property type="match status" value="1"/>
</dbReference>